<dbReference type="Gene3D" id="3.30.160.60">
    <property type="entry name" value="Classic Zinc Finger"/>
    <property type="match status" value="2"/>
</dbReference>
<evidence type="ECO:0000256" key="9">
    <source>
        <dbReference type="ARBA" id="ARBA00023242"/>
    </source>
</evidence>
<evidence type="ECO:0000256" key="5">
    <source>
        <dbReference type="ARBA" id="ARBA00022771"/>
    </source>
</evidence>
<dbReference type="Pfam" id="PF00096">
    <property type="entry name" value="zf-C2H2"/>
    <property type="match status" value="1"/>
</dbReference>
<name>A0A8H4TEY5_9HYPO</name>
<dbReference type="SMART" id="SM00355">
    <property type="entry name" value="ZnF_C2H2"/>
    <property type="match status" value="2"/>
</dbReference>
<dbReference type="InterPro" id="IPR013087">
    <property type="entry name" value="Znf_C2H2_type"/>
</dbReference>
<keyword evidence="9" id="KW-0539">Nucleus</keyword>
<keyword evidence="14" id="KW-1185">Reference proteome</keyword>
<dbReference type="GO" id="GO:0006357">
    <property type="term" value="P:regulation of transcription by RNA polymerase II"/>
    <property type="evidence" value="ECO:0007669"/>
    <property type="project" value="TreeGrafter"/>
</dbReference>
<dbReference type="Proteomes" id="UP000622797">
    <property type="component" value="Unassembled WGS sequence"/>
</dbReference>
<dbReference type="PANTHER" id="PTHR45993:SF6">
    <property type="entry name" value="C2H2-TYPE DOMAIN-CONTAINING PROTEIN"/>
    <property type="match status" value="1"/>
</dbReference>
<dbReference type="FunFam" id="3.30.160.60:FF:001732">
    <property type="entry name" value="Zgc:162936"/>
    <property type="match status" value="1"/>
</dbReference>
<comment type="caution">
    <text evidence="13">The sequence shown here is derived from an EMBL/GenBank/DDBJ whole genome shotgun (WGS) entry which is preliminary data.</text>
</comment>
<keyword evidence="5 10" id="KW-0863">Zinc-finger</keyword>
<evidence type="ECO:0000313" key="13">
    <source>
        <dbReference type="EMBL" id="KAF4956618.1"/>
    </source>
</evidence>
<feature type="region of interest" description="Disordered" evidence="11">
    <location>
        <begin position="295"/>
        <end position="314"/>
    </location>
</feature>
<evidence type="ECO:0000256" key="7">
    <source>
        <dbReference type="ARBA" id="ARBA00023015"/>
    </source>
</evidence>
<evidence type="ECO:0000256" key="4">
    <source>
        <dbReference type="ARBA" id="ARBA00022737"/>
    </source>
</evidence>
<proteinExistence type="inferred from homology"/>
<dbReference type="GO" id="GO:0045893">
    <property type="term" value="P:positive regulation of DNA-templated transcription"/>
    <property type="evidence" value="ECO:0007669"/>
    <property type="project" value="UniProtKB-ARBA"/>
</dbReference>
<dbReference type="PANTHER" id="PTHR45993">
    <property type="entry name" value="B-CELL LYMPHOMA/LEUKEMIA 11"/>
    <property type="match status" value="1"/>
</dbReference>
<dbReference type="InterPro" id="IPR051497">
    <property type="entry name" value="Dev/Hematopoietic_TF"/>
</dbReference>
<evidence type="ECO:0000256" key="3">
    <source>
        <dbReference type="ARBA" id="ARBA00022723"/>
    </source>
</evidence>
<dbReference type="OrthoDB" id="5407540at2759"/>
<evidence type="ECO:0000256" key="2">
    <source>
        <dbReference type="ARBA" id="ARBA00006991"/>
    </source>
</evidence>
<keyword evidence="6" id="KW-0862">Zinc</keyword>
<comment type="subcellular location">
    <subcellularLocation>
        <location evidence="1">Nucleus</location>
    </subcellularLocation>
</comment>
<dbReference type="InterPro" id="IPR036236">
    <property type="entry name" value="Znf_C2H2_sf"/>
</dbReference>
<reference evidence="13" key="2">
    <citation type="submission" date="2020-05" db="EMBL/GenBank/DDBJ databases">
        <authorList>
            <person name="Kim H.-S."/>
            <person name="Proctor R.H."/>
            <person name="Brown D.W."/>
        </authorList>
    </citation>
    <scope>NUCLEOTIDE SEQUENCE</scope>
    <source>
        <strain evidence="13">NRRL 20472</strain>
    </source>
</reference>
<dbReference type="GO" id="GO:0008270">
    <property type="term" value="F:zinc ion binding"/>
    <property type="evidence" value="ECO:0007669"/>
    <property type="project" value="UniProtKB-KW"/>
</dbReference>
<evidence type="ECO:0000256" key="11">
    <source>
        <dbReference type="SAM" id="MobiDB-lite"/>
    </source>
</evidence>
<comment type="similarity">
    <text evidence="2">Belongs to the krueppel C2H2-type zinc-finger protein family.</text>
</comment>
<feature type="region of interest" description="Disordered" evidence="11">
    <location>
        <begin position="219"/>
        <end position="238"/>
    </location>
</feature>
<dbReference type="SUPFAM" id="SSF57667">
    <property type="entry name" value="beta-beta-alpha zinc fingers"/>
    <property type="match status" value="1"/>
</dbReference>
<evidence type="ECO:0000259" key="12">
    <source>
        <dbReference type="PROSITE" id="PS50157"/>
    </source>
</evidence>
<evidence type="ECO:0000256" key="1">
    <source>
        <dbReference type="ARBA" id="ARBA00004123"/>
    </source>
</evidence>
<evidence type="ECO:0000256" key="10">
    <source>
        <dbReference type="PROSITE-ProRule" id="PRU00042"/>
    </source>
</evidence>
<dbReference type="FunFam" id="3.30.160.60:FF:000193">
    <property type="entry name" value="Zinc finger protein 300"/>
    <property type="match status" value="1"/>
</dbReference>
<dbReference type="PROSITE" id="PS00028">
    <property type="entry name" value="ZINC_FINGER_C2H2_1"/>
    <property type="match status" value="1"/>
</dbReference>
<keyword evidence="4" id="KW-0677">Repeat</keyword>
<gene>
    <name evidence="13" type="ORF">FSARC_11523</name>
</gene>
<accession>A0A8H4TEY5</accession>
<organism evidence="13 14">
    <name type="scientific">Fusarium sarcochroum</name>
    <dbReference type="NCBI Taxonomy" id="1208366"/>
    <lineage>
        <taxon>Eukaryota</taxon>
        <taxon>Fungi</taxon>
        <taxon>Dikarya</taxon>
        <taxon>Ascomycota</taxon>
        <taxon>Pezizomycotina</taxon>
        <taxon>Sordariomycetes</taxon>
        <taxon>Hypocreomycetidae</taxon>
        <taxon>Hypocreales</taxon>
        <taxon>Nectriaceae</taxon>
        <taxon>Fusarium</taxon>
        <taxon>Fusarium lateritium species complex</taxon>
    </lineage>
</organism>
<feature type="domain" description="C2H2-type" evidence="12">
    <location>
        <begin position="165"/>
        <end position="195"/>
    </location>
</feature>
<dbReference type="GO" id="GO:0005694">
    <property type="term" value="C:chromosome"/>
    <property type="evidence" value="ECO:0007669"/>
    <property type="project" value="UniProtKB-ARBA"/>
</dbReference>
<dbReference type="GO" id="GO:0005634">
    <property type="term" value="C:nucleus"/>
    <property type="evidence" value="ECO:0007669"/>
    <property type="project" value="UniProtKB-SubCell"/>
</dbReference>
<sequence length="819" mass="89987">MTLYTYSSVLFEQNQHRNLLPRGSENGQAAHLSNRLGDLGSPALPPLSYDQNEKPSSVDPELPDRPVRDDVIFVKIPTPEDQRSSPPKPEYDANAESTPPLGQKPAAEGSPVGSSQNRMAVATKTMMSPVQKPGGSSKCRTCGKNFRSPAALILHIRTHTGERPYKCTRCGYEAAQKSTLTRHKDTCSSRSGSLTQEGTLLHDRSHVGRELQIQTAGSLVHDGGPRDTNGLSKPPTDNIVQTPGVVSVWSAMANSTDIEMLVSQPVMSDCLDNDNSIDKWNMSSQVMGAFQANNDDLDSSRPQKTGPIIPPAQRSDCFVNSEDGEFAQAPRLDFGNLELPYPGLEQIVPYPQHSTGPLNLSFGRLMVLFVAISTHLISLNTQNRLRRIDNWDDGTGGSTYERAQDNKYTNLNADDNYDPGTADASGIVGYDIGSSIGFDRKRQPSASLQHMSCALQGFEAAMVARKDVGRIPSQDKANFNRRTMASFPYYSSPLASWLSPPTIYSKVFQGALEDEQPTHFLVNGDEVGHSDLKAIIRELMENTTYMFCDPAPQLGDKTSQSLTSYANAFVCNPLGSYSQDPCSENLPHFIHHPQSCIDRCECKDPSYPEASTGRDGLKGHSEICTTRKENIEQQHRQDIPYKPSHPHEAHYGVETQTRPALASNLNYSLMDPQLSETTIHHEPTPGHEENVIAVAYTMNVQPQSTRPTPATTDLEASVSDPIKSSAFKTDSKELSQQIAIDHASNINPTYVTDQTAVVGLNAECEECDPTLEEAKRVHGETMSDIIICERALLGIDEGRDESIDAKITERNSKNKKRPF</sequence>
<dbReference type="PROSITE" id="PS50157">
    <property type="entry name" value="ZINC_FINGER_C2H2_2"/>
    <property type="match status" value="2"/>
</dbReference>
<evidence type="ECO:0000313" key="14">
    <source>
        <dbReference type="Proteomes" id="UP000622797"/>
    </source>
</evidence>
<protein>
    <recommendedName>
        <fullName evidence="12">C2H2-type domain-containing protein</fullName>
    </recommendedName>
</protein>
<dbReference type="GO" id="GO:0003700">
    <property type="term" value="F:DNA-binding transcription factor activity"/>
    <property type="evidence" value="ECO:0007669"/>
    <property type="project" value="TreeGrafter"/>
</dbReference>
<feature type="compositionally biased region" description="Basic and acidic residues" evidence="11">
    <location>
        <begin position="62"/>
        <end position="83"/>
    </location>
</feature>
<reference evidence="13" key="1">
    <citation type="journal article" date="2020" name="BMC Genomics">
        <title>Correction to: Identification and distribution of gene clusters required for synthesis of sphingolipid metabolism inhibitors in diverse species of the filamentous fungus Fusarium.</title>
        <authorList>
            <person name="Kim H.S."/>
            <person name="Lohmar J.M."/>
            <person name="Busman M."/>
            <person name="Brown D.W."/>
            <person name="Naumann T.A."/>
            <person name="Divon H.H."/>
            <person name="Lysoe E."/>
            <person name="Uhlig S."/>
            <person name="Proctor R.H."/>
        </authorList>
    </citation>
    <scope>NUCLEOTIDE SEQUENCE</scope>
    <source>
        <strain evidence="13">NRRL 20472</strain>
    </source>
</reference>
<dbReference type="GO" id="GO:0000978">
    <property type="term" value="F:RNA polymerase II cis-regulatory region sequence-specific DNA binding"/>
    <property type="evidence" value="ECO:0007669"/>
    <property type="project" value="TreeGrafter"/>
</dbReference>
<feature type="region of interest" description="Disordered" evidence="11">
    <location>
        <begin position="19"/>
        <end position="117"/>
    </location>
</feature>
<keyword evidence="7" id="KW-0805">Transcription regulation</keyword>
<dbReference type="EMBL" id="JABEXW010000750">
    <property type="protein sequence ID" value="KAF4956618.1"/>
    <property type="molecule type" value="Genomic_DNA"/>
</dbReference>
<evidence type="ECO:0000256" key="6">
    <source>
        <dbReference type="ARBA" id="ARBA00022833"/>
    </source>
</evidence>
<evidence type="ECO:0000256" key="8">
    <source>
        <dbReference type="ARBA" id="ARBA00023163"/>
    </source>
</evidence>
<keyword evidence="3" id="KW-0479">Metal-binding</keyword>
<feature type="domain" description="C2H2-type" evidence="12">
    <location>
        <begin position="137"/>
        <end position="164"/>
    </location>
</feature>
<dbReference type="AlphaFoldDB" id="A0A8H4TEY5"/>
<keyword evidence="8" id="KW-0804">Transcription</keyword>